<keyword evidence="4" id="KW-0804">Transcription</keyword>
<dbReference type="FunFam" id="1.10.10.10:FF:000038">
    <property type="entry name" value="Glycine cleavage system transcriptional activator"/>
    <property type="match status" value="1"/>
</dbReference>
<dbReference type="RefSeq" id="WP_184499952.1">
    <property type="nucleotide sequence ID" value="NZ_JACIHI010000007.1"/>
</dbReference>
<dbReference type="GO" id="GO:0003700">
    <property type="term" value="F:DNA-binding transcription factor activity"/>
    <property type="evidence" value="ECO:0007669"/>
    <property type="project" value="InterPro"/>
</dbReference>
<dbReference type="InterPro" id="IPR000847">
    <property type="entry name" value="LysR_HTH_N"/>
</dbReference>
<proteinExistence type="inferred from homology"/>
<dbReference type="PANTHER" id="PTHR30537:SF74">
    <property type="entry name" value="HTH-TYPE TRANSCRIPTIONAL REGULATOR TRPI"/>
    <property type="match status" value="1"/>
</dbReference>
<protein>
    <submittedName>
        <fullName evidence="6">LysR family glycine cleavage system transcriptional activator</fullName>
    </submittedName>
</protein>
<gene>
    <name evidence="6" type="ORF">GGE15_003383</name>
</gene>
<keyword evidence="2" id="KW-0805">Transcription regulation</keyword>
<evidence type="ECO:0000256" key="2">
    <source>
        <dbReference type="ARBA" id="ARBA00023015"/>
    </source>
</evidence>
<dbReference type="AlphaFoldDB" id="A0A7W6XW69"/>
<evidence type="ECO:0000313" key="7">
    <source>
        <dbReference type="Proteomes" id="UP000533724"/>
    </source>
</evidence>
<comment type="caution">
    <text evidence="6">The sequence shown here is derived from an EMBL/GenBank/DDBJ whole genome shotgun (WGS) entry which is preliminary data.</text>
</comment>
<dbReference type="EMBL" id="JACIHI010000007">
    <property type="protein sequence ID" value="MBB4440107.1"/>
    <property type="molecule type" value="Genomic_DNA"/>
</dbReference>
<dbReference type="GO" id="GO:0006351">
    <property type="term" value="P:DNA-templated transcription"/>
    <property type="evidence" value="ECO:0007669"/>
    <property type="project" value="TreeGrafter"/>
</dbReference>
<name>A0A7W6XW69_9HYPH</name>
<dbReference type="InterPro" id="IPR005119">
    <property type="entry name" value="LysR_subst-bd"/>
</dbReference>
<dbReference type="Pfam" id="PF03466">
    <property type="entry name" value="LysR_substrate"/>
    <property type="match status" value="1"/>
</dbReference>
<evidence type="ECO:0000256" key="3">
    <source>
        <dbReference type="ARBA" id="ARBA00023125"/>
    </source>
</evidence>
<evidence type="ECO:0000256" key="1">
    <source>
        <dbReference type="ARBA" id="ARBA00009437"/>
    </source>
</evidence>
<dbReference type="Proteomes" id="UP000533724">
    <property type="component" value="Unassembled WGS sequence"/>
</dbReference>
<organism evidence="6 7">
    <name type="scientific">Rhizobium esperanzae</name>
    <dbReference type="NCBI Taxonomy" id="1967781"/>
    <lineage>
        <taxon>Bacteria</taxon>
        <taxon>Pseudomonadati</taxon>
        <taxon>Pseudomonadota</taxon>
        <taxon>Alphaproteobacteria</taxon>
        <taxon>Hyphomicrobiales</taxon>
        <taxon>Rhizobiaceae</taxon>
        <taxon>Rhizobium/Agrobacterium group</taxon>
        <taxon>Rhizobium</taxon>
    </lineage>
</organism>
<dbReference type="InterPro" id="IPR036390">
    <property type="entry name" value="WH_DNA-bd_sf"/>
</dbReference>
<dbReference type="GO" id="GO:0043565">
    <property type="term" value="F:sequence-specific DNA binding"/>
    <property type="evidence" value="ECO:0007669"/>
    <property type="project" value="TreeGrafter"/>
</dbReference>
<comment type="similarity">
    <text evidence="1">Belongs to the LysR transcriptional regulatory family.</text>
</comment>
<dbReference type="PANTHER" id="PTHR30537">
    <property type="entry name" value="HTH-TYPE TRANSCRIPTIONAL REGULATOR"/>
    <property type="match status" value="1"/>
</dbReference>
<reference evidence="6 7" key="1">
    <citation type="submission" date="2020-08" db="EMBL/GenBank/DDBJ databases">
        <title>Genomic Encyclopedia of Type Strains, Phase IV (KMG-V): Genome sequencing to study the core and pangenomes of soil and plant-associated prokaryotes.</title>
        <authorList>
            <person name="Whitman W."/>
        </authorList>
    </citation>
    <scope>NUCLEOTIDE SEQUENCE [LARGE SCALE GENOMIC DNA]</scope>
    <source>
        <strain evidence="6 7">SEMIA 414</strain>
    </source>
</reference>
<keyword evidence="3" id="KW-0238">DNA-binding</keyword>
<evidence type="ECO:0000313" key="6">
    <source>
        <dbReference type="EMBL" id="MBB4440107.1"/>
    </source>
</evidence>
<dbReference type="SUPFAM" id="SSF46785">
    <property type="entry name" value="Winged helix' DNA-binding domain"/>
    <property type="match status" value="1"/>
</dbReference>
<evidence type="ECO:0000259" key="5">
    <source>
        <dbReference type="PROSITE" id="PS50931"/>
    </source>
</evidence>
<evidence type="ECO:0000256" key="4">
    <source>
        <dbReference type="ARBA" id="ARBA00023163"/>
    </source>
</evidence>
<accession>A0A7W6XW69</accession>
<feature type="domain" description="HTH lysR-type" evidence="5">
    <location>
        <begin position="5"/>
        <end position="62"/>
    </location>
</feature>
<dbReference type="Gene3D" id="1.10.10.10">
    <property type="entry name" value="Winged helix-like DNA-binding domain superfamily/Winged helix DNA-binding domain"/>
    <property type="match status" value="1"/>
</dbReference>
<dbReference type="InterPro" id="IPR058163">
    <property type="entry name" value="LysR-type_TF_proteobact-type"/>
</dbReference>
<dbReference type="SUPFAM" id="SSF53850">
    <property type="entry name" value="Periplasmic binding protein-like II"/>
    <property type="match status" value="1"/>
</dbReference>
<dbReference type="InterPro" id="IPR036388">
    <property type="entry name" value="WH-like_DNA-bd_sf"/>
</dbReference>
<dbReference type="Gene3D" id="3.40.190.10">
    <property type="entry name" value="Periplasmic binding protein-like II"/>
    <property type="match status" value="2"/>
</dbReference>
<sequence>MRKLPPLNSLRAFEAAARHGSFTAAAKELFVTVTAVSHQIRQLEELVDKKLFERSGRAVVLTEAGAAFYPRLRDGFDQLAEAFAQVSGEKEGDVVAVSMTKVFAERWLMPRLDRFHSAFPDVVVNVHASENVVDLRAESIDLAIRYGPVDLAAKPTILLRDVYLAVAASSISNSERQPVIDDYRKRPLLAYKWKNPAFLCPTWSTWLAETPHELDGDFKISWFSEETLALHAAERGLGPLLTSNVLVDEKLRDGTLRRVEGPILPGYAYRLIEGPSFGKKKSAVRFADWLKEEAVTFARSIPHPMNAPSP</sequence>
<dbReference type="PROSITE" id="PS50931">
    <property type="entry name" value="HTH_LYSR"/>
    <property type="match status" value="1"/>
</dbReference>
<dbReference type="Pfam" id="PF00126">
    <property type="entry name" value="HTH_1"/>
    <property type="match status" value="1"/>
</dbReference>